<accession>A0A0A9D6U4</accession>
<keyword evidence="1" id="KW-0472">Membrane</keyword>
<reference evidence="2" key="2">
    <citation type="journal article" date="2015" name="Data Brief">
        <title>Shoot transcriptome of the giant reed, Arundo donax.</title>
        <authorList>
            <person name="Barrero R.A."/>
            <person name="Guerrero F.D."/>
            <person name="Moolhuijzen P."/>
            <person name="Goolsby J.A."/>
            <person name="Tidwell J."/>
            <person name="Bellgard S.E."/>
            <person name="Bellgard M.I."/>
        </authorList>
    </citation>
    <scope>NUCLEOTIDE SEQUENCE</scope>
    <source>
        <tissue evidence="2">Shoot tissue taken approximately 20 cm above the soil surface</tissue>
    </source>
</reference>
<protein>
    <submittedName>
        <fullName evidence="2">Uncharacterized protein</fullName>
    </submittedName>
</protein>
<dbReference type="AlphaFoldDB" id="A0A0A9D6U4"/>
<dbReference type="EMBL" id="GBRH01216520">
    <property type="protein sequence ID" value="JAD81375.1"/>
    <property type="molecule type" value="Transcribed_RNA"/>
</dbReference>
<evidence type="ECO:0000256" key="1">
    <source>
        <dbReference type="SAM" id="Phobius"/>
    </source>
</evidence>
<keyword evidence="1" id="KW-1133">Transmembrane helix</keyword>
<organism evidence="2">
    <name type="scientific">Arundo donax</name>
    <name type="common">Giant reed</name>
    <name type="synonym">Donax arundinaceus</name>
    <dbReference type="NCBI Taxonomy" id="35708"/>
    <lineage>
        <taxon>Eukaryota</taxon>
        <taxon>Viridiplantae</taxon>
        <taxon>Streptophyta</taxon>
        <taxon>Embryophyta</taxon>
        <taxon>Tracheophyta</taxon>
        <taxon>Spermatophyta</taxon>
        <taxon>Magnoliopsida</taxon>
        <taxon>Liliopsida</taxon>
        <taxon>Poales</taxon>
        <taxon>Poaceae</taxon>
        <taxon>PACMAD clade</taxon>
        <taxon>Arundinoideae</taxon>
        <taxon>Arundineae</taxon>
        <taxon>Arundo</taxon>
    </lineage>
</organism>
<name>A0A0A9D6U4_ARUDO</name>
<evidence type="ECO:0000313" key="2">
    <source>
        <dbReference type="EMBL" id="JAD81375.1"/>
    </source>
</evidence>
<feature type="transmembrane region" description="Helical" evidence="1">
    <location>
        <begin position="20"/>
        <end position="37"/>
    </location>
</feature>
<keyword evidence="1" id="KW-0812">Transmembrane</keyword>
<sequence>MFCSSFSGLERFLRFVYERFLIPCFLLILPLWFGCLSRHRLLPRLPRQSQPPASLCRLCHGFLPFMDGLDAATGITKRASGIRSVKAVILV</sequence>
<reference evidence="2" key="1">
    <citation type="submission" date="2014-09" db="EMBL/GenBank/DDBJ databases">
        <authorList>
            <person name="Magalhaes I.L.F."/>
            <person name="Oliveira U."/>
            <person name="Santos F.R."/>
            <person name="Vidigal T.H.D.A."/>
            <person name="Brescovit A.D."/>
            <person name="Santos A.J."/>
        </authorList>
    </citation>
    <scope>NUCLEOTIDE SEQUENCE</scope>
    <source>
        <tissue evidence="2">Shoot tissue taken approximately 20 cm above the soil surface</tissue>
    </source>
</reference>
<proteinExistence type="predicted"/>